<dbReference type="Pfam" id="PF01590">
    <property type="entry name" value="GAF"/>
    <property type="match status" value="1"/>
</dbReference>
<dbReference type="EMBL" id="CP036263">
    <property type="protein sequence ID" value="QDS98366.1"/>
    <property type="molecule type" value="Genomic_DNA"/>
</dbReference>
<dbReference type="Gene3D" id="3.30.450.20">
    <property type="entry name" value="PAS domain"/>
    <property type="match status" value="1"/>
</dbReference>
<dbReference type="SUPFAM" id="SSF55785">
    <property type="entry name" value="PYP-like sensor domain (PAS domain)"/>
    <property type="match status" value="1"/>
</dbReference>
<feature type="domain" description="Response regulatory" evidence="5">
    <location>
        <begin position="480"/>
        <end position="600"/>
    </location>
</feature>
<evidence type="ECO:0000256" key="3">
    <source>
        <dbReference type="ARBA" id="ARBA00022777"/>
    </source>
</evidence>
<dbReference type="InterPro" id="IPR029016">
    <property type="entry name" value="GAF-like_dom_sf"/>
</dbReference>
<organism evidence="6 7">
    <name type="scientific">Adhaeretor mobilis</name>
    <dbReference type="NCBI Taxonomy" id="1930276"/>
    <lineage>
        <taxon>Bacteria</taxon>
        <taxon>Pseudomonadati</taxon>
        <taxon>Planctomycetota</taxon>
        <taxon>Planctomycetia</taxon>
        <taxon>Pirellulales</taxon>
        <taxon>Lacipirellulaceae</taxon>
        <taxon>Adhaeretor</taxon>
    </lineage>
</organism>
<dbReference type="InterPro" id="IPR011006">
    <property type="entry name" value="CheY-like_superfamily"/>
</dbReference>
<protein>
    <submittedName>
        <fullName evidence="6">Nitrogen regulation protein NR(I)</fullName>
    </submittedName>
</protein>
<feature type="modified residue" description="4-aspartylphosphate" evidence="4">
    <location>
        <position position="533"/>
    </location>
</feature>
<evidence type="ECO:0000256" key="4">
    <source>
        <dbReference type="PROSITE-ProRule" id="PRU00169"/>
    </source>
</evidence>
<dbReference type="SUPFAM" id="SSF55781">
    <property type="entry name" value="GAF domain-like"/>
    <property type="match status" value="1"/>
</dbReference>
<dbReference type="Gene3D" id="3.30.450.40">
    <property type="match status" value="1"/>
</dbReference>
<dbReference type="InterPro" id="IPR050595">
    <property type="entry name" value="Bact_response_regulator"/>
</dbReference>
<dbReference type="PROSITE" id="PS50110">
    <property type="entry name" value="RESPONSE_REGULATORY"/>
    <property type="match status" value="1"/>
</dbReference>
<dbReference type="PANTHER" id="PTHR44591:SF3">
    <property type="entry name" value="RESPONSE REGULATORY DOMAIN-CONTAINING PROTEIN"/>
    <property type="match status" value="1"/>
</dbReference>
<dbReference type="GO" id="GO:0016301">
    <property type="term" value="F:kinase activity"/>
    <property type="evidence" value="ECO:0007669"/>
    <property type="project" value="UniProtKB-KW"/>
</dbReference>
<proteinExistence type="predicted"/>
<evidence type="ECO:0000256" key="1">
    <source>
        <dbReference type="ARBA" id="ARBA00022553"/>
    </source>
</evidence>
<dbReference type="Pfam" id="PF00072">
    <property type="entry name" value="Response_reg"/>
    <property type="match status" value="1"/>
</dbReference>
<dbReference type="Proteomes" id="UP000319852">
    <property type="component" value="Chromosome"/>
</dbReference>
<dbReference type="InterPro" id="IPR035965">
    <property type="entry name" value="PAS-like_dom_sf"/>
</dbReference>
<keyword evidence="3" id="KW-0418">Kinase</keyword>
<name>A0A517MU07_9BACT</name>
<dbReference type="CDD" id="cd00156">
    <property type="entry name" value="REC"/>
    <property type="match status" value="1"/>
</dbReference>
<evidence type="ECO:0000256" key="2">
    <source>
        <dbReference type="ARBA" id="ARBA00022679"/>
    </source>
</evidence>
<dbReference type="Gene3D" id="3.40.50.2300">
    <property type="match status" value="1"/>
</dbReference>
<dbReference type="SMART" id="SM00065">
    <property type="entry name" value="GAF"/>
    <property type="match status" value="1"/>
</dbReference>
<dbReference type="InterPro" id="IPR001789">
    <property type="entry name" value="Sig_transdc_resp-reg_receiver"/>
</dbReference>
<dbReference type="SMART" id="SM00448">
    <property type="entry name" value="REC"/>
    <property type="match status" value="1"/>
</dbReference>
<dbReference type="SUPFAM" id="SSF52172">
    <property type="entry name" value="CheY-like"/>
    <property type="match status" value="1"/>
</dbReference>
<keyword evidence="7" id="KW-1185">Reference proteome</keyword>
<dbReference type="GO" id="GO:0000160">
    <property type="term" value="P:phosphorelay signal transduction system"/>
    <property type="evidence" value="ECO:0007669"/>
    <property type="project" value="InterPro"/>
</dbReference>
<reference evidence="6 7" key="1">
    <citation type="submission" date="2019-02" db="EMBL/GenBank/DDBJ databases">
        <title>Deep-cultivation of Planctomycetes and their phenomic and genomic characterization uncovers novel biology.</title>
        <authorList>
            <person name="Wiegand S."/>
            <person name="Jogler M."/>
            <person name="Boedeker C."/>
            <person name="Pinto D."/>
            <person name="Vollmers J."/>
            <person name="Rivas-Marin E."/>
            <person name="Kohn T."/>
            <person name="Peeters S.H."/>
            <person name="Heuer A."/>
            <person name="Rast P."/>
            <person name="Oberbeckmann S."/>
            <person name="Bunk B."/>
            <person name="Jeske O."/>
            <person name="Meyerdierks A."/>
            <person name="Storesund J.E."/>
            <person name="Kallscheuer N."/>
            <person name="Luecker S."/>
            <person name="Lage O.M."/>
            <person name="Pohl T."/>
            <person name="Merkel B.J."/>
            <person name="Hornburger P."/>
            <person name="Mueller R.-W."/>
            <person name="Bruemmer F."/>
            <person name="Labrenz M."/>
            <person name="Spormann A.M."/>
            <person name="Op den Camp H."/>
            <person name="Overmann J."/>
            <person name="Amann R."/>
            <person name="Jetten M.S.M."/>
            <person name="Mascher T."/>
            <person name="Medema M.H."/>
            <person name="Devos D.P."/>
            <person name="Kaster A.-K."/>
            <person name="Ovreas L."/>
            <person name="Rohde M."/>
            <person name="Galperin M.Y."/>
            <person name="Jogler C."/>
        </authorList>
    </citation>
    <scope>NUCLEOTIDE SEQUENCE [LARGE SCALE GENOMIC DNA]</scope>
    <source>
        <strain evidence="6 7">HG15A2</strain>
    </source>
</reference>
<accession>A0A517MU07</accession>
<dbReference type="AlphaFoldDB" id="A0A517MU07"/>
<sequence>MPSGPTSSEPQSTEASNAASPTRILYLGGSSDSLVALRERCGEKVEVVEIDSTLKALALVARHNYAAVYVDAEYFADVTNVGQLLQNDRILRSMADGVVMLDRENTVMWFNDSFEAWCKDGQQVIGGNFYRVLGGPEILGPDFCPFHSAFATGACSVSTLRTEDNRYFKIHATPVSKNGPIEDVATKDGFSSRPAKSEPAKTEHLIVTVHDVSDEVLQQQKLAAIHQAGTDLADLLPDEVATLDYTERVDLLKENILHCMQDVLQLDVIEIRMLDQQTRKLEPVMAVGMAPVAVERELLADSSGNGVTGFVASTGKSYLCGHTTEDPLYLEGAEGARSSLTVPLMLHDVVIGTLNVESPESNAFTESDLQFLEIFARSVAAAINTLDLLAAEKASTAAASVEAIHSAVALPIDIILNDAVNVMESYIGHDEPVLERLHRILQNARDIKMMIHEVGQSMAPVTAQVGPDTDEKRPILAGKRILVVDDDDSVRAAAHELLDRYHCVLETAHNGNEATYMVRNLSENERYDIILADIRLPDMSGYDLFMKLKEFLDPVPLVLMTGFGYDPGHSIVKARREGVRSVLYKPFRLDQLISTIEDNLQAFQA</sequence>
<gene>
    <name evidence="6" type="primary">glnG</name>
    <name evidence="6" type="ORF">HG15A2_16400</name>
</gene>
<evidence type="ECO:0000313" key="6">
    <source>
        <dbReference type="EMBL" id="QDS98366.1"/>
    </source>
</evidence>
<keyword evidence="2" id="KW-0808">Transferase</keyword>
<keyword evidence="1 4" id="KW-0597">Phosphoprotein</keyword>
<dbReference type="PANTHER" id="PTHR44591">
    <property type="entry name" value="STRESS RESPONSE REGULATOR PROTEIN 1"/>
    <property type="match status" value="1"/>
</dbReference>
<dbReference type="InterPro" id="IPR003018">
    <property type="entry name" value="GAF"/>
</dbReference>
<evidence type="ECO:0000313" key="7">
    <source>
        <dbReference type="Proteomes" id="UP000319852"/>
    </source>
</evidence>
<dbReference type="KEGG" id="amob:HG15A2_16400"/>
<evidence type="ECO:0000259" key="5">
    <source>
        <dbReference type="PROSITE" id="PS50110"/>
    </source>
</evidence>